<keyword evidence="6" id="KW-0963">Cytoplasm</keyword>
<evidence type="ECO:0000256" key="5">
    <source>
        <dbReference type="ARBA" id="ARBA00022691"/>
    </source>
</evidence>
<dbReference type="EMBL" id="MHQJ01000016">
    <property type="protein sequence ID" value="OHA01471.1"/>
    <property type="molecule type" value="Genomic_DNA"/>
</dbReference>
<name>A0A1G2KSM1_9BACT</name>
<dbReference type="HAMAP" id="MF_01007">
    <property type="entry name" value="16SrRNA_methyltr_H"/>
    <property type="match status" value="1"/>
</dbReference>
<comment type="subcellular location">
    <subcellularLocation>
        <location evidence="6">Cytoplasm</location>
    </subcellularLocation>
</comment>
<dbReference type="GO" id="GO:0005737">
    <property type="term" value="C:cytoplasm"/>
    <property type="evidence" value="ECO:0007669"/>
    <property type="project" value="UniProtKB-SubCell"/>
</dbReference>
<dbReference type="AlphaFoldDB" id="A0A1G2KSM1"/>
<evidence type="ECO:0000256" key="1">
    <source>
        <dbReference type="ARBA" id="ARBA00010396"/>
    </source>
</evidence>
<evidence type="ECO:0000256" key="2">
    <source>
        <dbReference type="ARBA" id="ARBA00022552"/>
    </source>
</evidence>
<keyword evidence="4 6" id="KW-0808">Transferase</keyword>
<evidence type="ECO:0000313" key="8">
    <source>
        <dbReference type="Proteomes" id="UP000177362"/>
    </source>
</evidence>
<organism evidence="7 8">
    <name type="scientific">Candidatus Sungbacteria bacterium RIFCSPHIGHO2_02_FULL_49_12</name>
    <dbReference type="NCBI Taxonomy" id="1802271"/>
    <lineage>
        <taxon>Bacteria</taxon>
        <taxon>Candidatus Sungiibacteriota</taxon>
    </lineage>
</organism>
<dbReference type="NCBIfam" id="TIGR00006">
    <property type="entry name" value="16S rRNA (cytosine(1402)-N(4))-methyltransferase RsmH"/>
    <property type="match status" value="1"/>
</dbReference>
<evidence type="ECO:0000256" key="4">
    <source>
        <dbReference type="ARBA" id="ARBA00022679"/>
    </source>
</evidence>
<dbReference type="Proteomes" id="UP000177362">
    <property type="component" value="Unassembled WGS sequence"/>
</dbReference>
<dbReference type="Gene3D" id="3.40.50.150">
    <property type="entry name" value="Vaccinia Virus protein VP39"/>
    <property type="match status" value="1"/>
</dbReference>
<dbReference type="PIRSF" id="PIRSF004486">
    <property type="entry name" value="MraW"/>
    <property type="match status" value="1"/>
</dbReference>
<feature type="binding site" evidence="6">
    <location>
        <begin position="31"/>
        <end position="33"/>
    </location>
    <ligand>
        <name>S-adenosyl-L-methionine</name>
        <dbReference type="ChEBI" id="CHEBI:59789"/>
    </ligand>
</feature>
<dbReference type="InterPro" id="IPR023397">
    <property type="entry name" value="SAM-dep_MeTrfase_MraW_recog"/>
</dbReference>
<keyword evidence="2 6" id="KW-0698">rRNA processing</keyword>
<reference evidence="7 8" key="1">
    <citation type="journal article" date="2016" name="Nat. Commun.">
        <title>Thousands of microbial genomes shed light on interconnected biogeochemical processes in an aquifer system.</title>
        <authorList>
            <person name="Anantharaman K."/>
            <person name="Brown C.T."/>
            <person name="Hug L.A."/>
            <person name="Sharon I."/>
            <person name="Castelle C.J."/>
            <person name="Probst A.J."/>
            <person name="Thomas B.C."/>
            <person name="Singh A."/>
            <person name="Wilkins M.J."/>
            <person name="Karaoz U."/>
            <person name="Brodie E.L."/>
            <person name="Williams K.H."/>
            <person name="Hubbard S.S."/>
            <person name="Banfield J.F."/>
        </authorList>
    </citation>
    <scope>NUCLEOTIDE SEQUENCE [LARGE SCALE GENOMIC DNA]</scope>
</reference>
<gene>
    <name evidence="6" type="primary">rsmH</name>
    <name evidence="7" type="ORF">A3C11_02490</name>
</gene>
<sequence length="290" mass="32301">MEHIPVLLNEILASLNPQPNEDVIDATVNGGGHAEALLSKIAPNGKLLGIDRDPAILAETRLRLARFGGRVMLAEANFANISLIAGEYGVLHPHCILFDLGFSSYHLASANRGFSFQKDEPLDMRYNPKDTDCTAEAIVNHCSPEELLRIFEEYGEIRRAKKFVELLVGERQKRRIQTTKELAALAEKSFGRGKIHPATKVFQALRIVVNRELEHVTTGLAGAFEILEPGGRLAVISFHSLEDRIVKNLFKEWKDAGTILTKKPITASHNEIRQNPRSRSAKLRIITKNS</sequence>
<dbReference type="InterPro" id="IPR029063">
    <property type="entry name" value="SAM-dependent_MTases_sf"/>
</dbReference>
<evidence type="ECO:0000313" key="7">
    <source>
        <dbReference type="EMBL" id="OHA01471.1"/>
    </source>
</evidence>
<keyword evidence="3 6" id="KW-0489">Methyltransferase</keyword>
<dbReference type="GO" id="GO:0070475">
    <property type="term" value="P:rRNA base methylation"/>
    <property type="evidence" value="ECO:0007669"/>
    <property type="project" value="UniProtKB-UniRule"/>
</dbReference>
<dbReference type="STRING" id="1802271.A3C11_02490"/>
<protein>
    <recommendedName>
        <fullName evidence="6">Ribosomal RNA small subunit methyltransferase H</fullName>
        <ecNumber evidence="6">2.1.1.199</ecNumber>
    </recommendedName>
    <alternativeName>
        <fullName evidence="6">16S rRNA m(4)C1402 methyltransferase</fullName>
    </alternativeName>
    <alternativeName>
        <fullName evidence="6">rRNA (cytosine-N(4)-)-methyltransferase RsmH</fullName>
    </alternativeName>
</protein>
<dbReference type="EC" id="2.1.1.199" evidence="6"/>
<proteinExistence type="inferred from homology"/>
<feature type="binding site" evidence="6">
    <location>
        <position position="99"/>
    </location>
    <ligand>
        <name>S-adenosyl-L-methionine</name>
        <dbReference type="ChEBI" id="CHEBI:59789"/>
    </ligand>
</feature>
<feature type="binding site" evidence="6">
    <location>
        <position position="51"/>
    </location>
    <ligand>
        <name>S-adenosyl-L-methionine</name>
        <dbReference type="ChEBI" id="CHEBI:59789"/>
    </ligand>
</feature>
<evidence type="ECO:0000256" key="6">
    <source>
        <dbReference type="HAMAP-Rule" id="MF_01007"/>
    </source>
</evidence>
<accession>A0A1G2KSM1</accession>
<comment type="function">
    <text evidence="6">Specifically methylates the N4 position of cytidine in position 1402 (C1402) of 16S rRNA.</text>
</comment>
<dbReference type="Gene3D" id="1.10.150.170">
    <property type="entry name" value="Putative methyltransferase TM0872, insert domain"/>
    <property type="match status" value="1"/>
</dbReference>
<dbReference type="PANTHER" id="PTHR11265">
    <property type="entry name" value="S-ADENOSYL-METHYLTRANSFERASE MRAW"/>
    <property type="match status" value="1"/>
</dbReference>
<dbReference type="GO" id="GO:0071424">
    <property type="term" value="F:rRNA (cytosine-N4-)-methyltransferase activity"/>
    <property type="evidence" value="ECO:0007669"/>
    <property type="project" value="UniProtKB-UniRule"/>
</dbReference>
<comment type="catalytic activity">
    <reaction evidence="6">
        <text>cytidine(1402) in 16S rRNA + S-adenosyl-L-methionine = N(4)-methylcytidine(1402) in 16S rRNA + S-adenosyl-L-homocysteine + H(+)</text>
        <dbReference type="Rhea" id="RHEA:42928"/>
        <dbReference type="Rhea" id="RHEA-COMP:10286"/>
        <dbReference type="Rhea" id="RHEA-COMP:10287"/>
        <dbReference type="ChEBI" id="CHEBI:15378"/>
        <dbReference type="ChEBI" id="CHEBI:57856"/>
        <dbReference type="ChEBI" id="CHEBI:59789"/>
        <dbReference type="ChEBI" id="CHEBI:74506"/>
        <dbReference type="ChEBI" id="CHEBI:82748"/>
        <dbReference type="EC" id="2.1.1.199"/>
    </reaction>
</comment>
<dbReference type="SUPFAM" id="SSF53335">
    <property type="entry name" value="S-adenosyl-L-methionine-dependent methyltransferases"/>
    <property type="match status" value="1"/>
</dbReference>
<keyword evidence="5 6" id="KW-0949">S-adenosyl-L-methionine</keyword>
<feature type="binding site" evidence="6">
    <location>
        <position position="78"/>
    </location>
    <ligand>
        <name>S-adenosyl-L-methionine</name>
        <dbReference type="ChEBI" id="CHEBI:59789"/>
    </ligand>
</feature>
<dbReference type="InterPro" id="IPR002903">
    <property type="entry name" value="RsmH"/>
</dbReference>
<dbReference type="SUPFAM" id="SSF81799">
    <property type="entry name" value="Putative methyltransferase TM0872, insert domain"/>
    <property type="match status" value="1"/>
</dbReference>
<evidence type="ECO:0000256" key="3">
    <source>
        <dbReference type="ARBA" id="ARBA00022603"/>
    </source>
</evidence>
<comment type="similarity">
    <text evidence="1 6">Belongs to the methyltransferase superfamily. RsmH family.</text>
</comment>
<dbReference type="PANTHER" id="PTHR11265:SF0">
    <property type="entry name" value="12S RRNA N4-METHYLCYTIDINE METHYLTRANSFERASE"/>
    <property type="match status" value="1"/>
</dbReference>
<feature type="binding site" evidence="6">
    <location>
        <position position="106"/>
    </location>
    <ligand>
        <name>S-adenosyl-L-methionine</name>
        <dbReference type="ChEBI" id="CHEBI:59789"/>
    </ligand>
</feature>
<dbReference type="Pfam" id="PF01795">
    <property type="entry name" value="Methyltransf_5"/>
    <property type="match status" value="1"/>
</dbReference>
<comment type="caution">
    <text evidence="7">The sequence shown here is derived from an EMBL/GenBank/DDBJ whole genome shotgun (WGS) entry which is preliminary data.</text>
</comment>